<dbReference type="KEGG" id="gsh:117361652"/>
<dbReference type="InterPro" id="IPR040958">
    <property type="entry name" value="SNAD1"/>
</dbReference>
<dbReference type="Pfam" id="PF18744">
    <property type="entry name" value="SNAD1"/>
    <property type="match status" value="1"/>
</dbReference>
<proteinExistence type="predicted"/>
<organism evidence="1 2">
    <name type="scientific">Geotrypetes seraphini</name>
    <name type="common">Gaboon caecilian</name>
    <name type="synonym">Caecilia seraphini</name>
    <dbReference type="NCBI Taxonomy" id="260995"/>
    <lineage>
        <taxon>Eukaryota</taxon>
        <taxon>Metazoa</taxon>
        <taxon>Chordata</taxon>
        <taxon>Craniata</taxon>
        <taxon>Vertebrata</taxon>
        <taxon>Euteleostomi</taxon>
        <taxon>Amphibia</taxon>
        <taxon>Gymnophiona</taxon>
        <taxon>Geotrypetes</taxon>
    </lineage>
</organism>
<dbReference type="Proteomes" id="UP000515159">
    <property type="component" value="Chromosome 5"/>
</dbReference>
<dbReference type="InParanoid" id="A0A6P8R554"/>
<dbReference type="GeneID" id="117361652"/>
<keyword evidence="1" id="KW-1185">Reference proteome</keyword>
<protein>
    <submittedName>
        <fullName evidence="2">Uncharacterized protein LOC117361652</fullName>
    </submittedName>
</protein>
<name>A0A6P8R554_GEOSA</name>
<dbReference type="AlphaFoldDB" id="A0A6P8R554"/>
<gene>
    <name evidence="2" type="primary">LOC117361652</name>
</gene>
<dbReference type="RefSeq" id="XP_033803175.1">
    <property type="nucleotide sequence ID" value="XM_033947284.1"/>
</dbReference>
<dbReference type="OrthoDB" id="8554583at2759"/>
<evidence type="ECO:0000313" key="1">
    <source>
        <dbReference type="Proteomes" id="UP000515159"/>
    </source>
</evidence>
<evidence type="ECO:0000313" key="2">
    <source>
        <dbReference type="RefSeq" id="XP_033803175.1"/>
    </source>
</evidence>
<accession>A0A6P8R554</accession>
<reference evidence="2" key="1">
    <citation type="submission" date="2025-08" db="UniProtKB">
        <authorList>
            <consortium name="RefSeq"/>
        </authorList>
    </citation>
    <scope>IDENTIFICATION</scope>
</reference>
<sequence length="244" mass="28427">MDIQVTKLIGHVTLVAAILFAFDVHTGICITDKRIHTAVQYVLNKYLNPHQIKGQHAYILKFTQEECNTLNDNVLEGVLEHDTATKVAKALQNGDVYEGTRMVIAKPKDNKNYMEHAEYRLLNPIKANQKSAVQKLLDKQPVNGCVIFYSLISPCVNKCLNTENRREIMRYMNVFDDIGNNYKVFVYKLIYNVVKQLQKEQVWNSWKKLNQKMPLYRCDLRDCFQCFPRGDYTVFDNNVCMKDF</sequence>